<dbReference type="PANTHER" id="PTHR43310">
    <property type="entry name" value="SULFATE TRANSPORTER YBAR-RELATED"/>
    <property type="match status" value="1"/>
</dbReference>
<evidence type="ECO:0000256" key="5">
    <source>
        <dbReference type="SAM" id="Phobius"/>
    </source>
</evidence>
<dbReference type="Proteomes" id="UP000254060">
    <property type="component" value="Unassembled WGS sequence"/>
</dbReference>
<dbReference type="RefSeq" id="WP_029334484.1">
    <property type="nucleotide sequence ID" value="NZ_UGGP01000001.1"/>
</dbReference>
<feature type="transmembrane region" description="Helical" evidence="5">
    <location>
        <begin position="46"/>
        <end position="62"/>
    </location>
</feature>
<feature type="transmembrane region" description="Helical" evidence="5">
    <location>
        <begin position="261"/>
        <end position="284"/>
    </location>
</feature>
<feature type="domain" description="STAS" evidence="6">
    <location>
        <begin position="401"/>
        <end position="493"/>
    </location>
</feature>
<evidence type="ECO:0000256" key="2">
    <source>
        <dbReference type="ARBA" id="ARBA00022692"/>
    </source>
</evidence>
<feature type="transmembrane region" description="Helical" evidence="5">
    <location>
        <begin position="146"/>
        <end position="162"/>
    </location>
</feature>
<feature type="transmembrane region" description="Helical" evidence="5">
    <location>
        <begin position="20"/>
        <end position="40"/>
    </location>
</feature>
<dbReference type="GO" id="GO:0016020">
    <property type="term" value="C:membrane"/>
    <property type="evidence" value="ECO:0007669"/>
    <property type="project" value="UniProtKB-SubCell"/>
</dbReference>
<dbReference type="STRING" id="1397694.GCA_000702585_01251"/>
<evidence type="ECO:0000256" key="3">
    <source>
        <dbReference type="ARBA" id="ARBA00022989"/>
    </source>
</evidence>
<comment type="subcellular location">
    <subcellularLocation>
        <location evidence="1">Membrane</location>
        <topology evidence="1">Multi-pass membrane protein</topology>
    </subcellularLocation>
</comment>
<dbReference type="InterPro" id="IPR011547">
    <property type="entry name" value="SLC26A/SulP_dom"/>
</dbReference>
<feature type="transmembrane region" description="Helical" evidence="5">
    <location>
        <begin position="169"/>
        <end position="188"/>
    </location>
</feature>
<evidence type="ECO:0000313" key="7">
    <source>
        <dbReference type="EMBL" id="STO07390.1"/>
    </source>
</evidence>
<proteinExistence type="predicted"/>
<feature type="transmembrane region" description="Helical" evidence="5">
    <location>
        <begin position="354"/>
        <end position="383"/>
    </location>
</feature>
<dbReference type="InterPro" id="IPR002645">
    <property type="entry name" value="STAS_dom"/>
</dbReference>
<dbReference type="Gene3D" id="3.30.750.24">
    <property type="entry name" value="STAS domain"/>
    <property type="match status" value="1"/>
</dbReference>
<protein>
    <submittedName>
        <fullName evidence="7">Sulfate transporter ychM</fullName>
    </submittedName>
</protein>
<organism evidence="7 8">
    <name type="scientific">Exiguobacterium aurantiacum</name>
    <dbReference type="NCBI Taxonomy" id="33987"/>
    <lineage>
        <taxon>Bacteria</taxon>
        <taxon>Bacillati</taxon>
        <taxon>Bacillota</taxon>
        <taxon>Bacilli</taxon>
        <taxon>Bacillales</taxon>
        <taxon>Bacillales Family XII. Incertae Sedis</taxon>
        <taxon>Exiguobacterium</taxon>
    </lineage>
</organism>
<keyword evidence="2 5" id="KW-0812">Transmembrane</keyword>
<dbReference type="PROSITE" id="PS50801">
    <property type="entry name" value="STAS"/>
    <property type="match status" value="1"/>
</dbReference>
<dbReference type="Pfam" id="PF01740">
    <property type="entry name" value="STAS"/>
    <property type="match status" value="1"/>
</dbReference>
<name>A0A377FRD8_9BACL</name>
<dbReference type="InterPro" id="IPR036513">
    <property type="entry name" value="STAS_dom_sf"/>
</dbReference>
<dbReference type="SUPFAM" id="SSF52091">
    <property type="entry name" value="SpoIIaa-like"/>
    <property type="match status" value="1"/>
</dbReference>
<dbReference type="PANTHER" id="PTHR43310:SF1">
    <property type="entry name" value="SULFATE TRANSPORTER YBAR-RELATED"/>
    <property type="match status" value="1"/>
</dbReference>
<dbReference type="Pfam" id="PF00916">
    <property type="entry name" value="Sulfate_transp"/>
    <property type="match status" value="2"/>
</dbReference>
<dbReference type="EMBL" id="UGGP01000001">
    <property type="protein sequence ID" value="STO07390.1"/>
    <property type="molecule type" value="Genomic_DNA"/>
</dbReference>
<feature type="transmembrane region" description="Helical" evidence="5">
    <location>
        <begin position="314"/>
        <end position="334"/>
    </location>
</feature>
<evidence type="ECO:0000256" key="4">
    <source>
        <dbReference type="ARBA" id="ARBA00023136"/>
    </source>
</evidence>
<dbReference type="InterPro" id="IPR052706">
    <property type="entry name" value="Membrane-Transporter-like"/>
</dbReference>
<dbReference type="OrthoDB" id="9771198at2"/>
<evidence type="ECO:0000259" key="6">
    <source>
        <dbReference type="PROSITE" id="PS50801"/>
    </source>
</evidence>
<evidence type="ECO:0000313" key="8">
    <source>
        <dbReference type="Proteomes" id="UP000254060"/>
    </source>
</evidence>
<gene>
    <name evidence="7" type="primary">ychM_1</name>
    <name evidence="7" type="ORF">NCTC13163_00736</name>
</gene>
<feature type="transmembrane region" description="Helical" evidence="5">
    <location>
        <begin position="116"/>
        <end position="134"/>
    </location>
</feature>
<evidence type="ECO:0000256" key="1">
    <source>
        <dbReference type="ARBA" id="ARBA00004141"/>
    </source>
</evidence>
<keyword evidence="4 5" id="KW-0472">Membrane</keyword>
<feature type="transmembrane region" description="Helical" evidence="5">
    <location>
        <begin position="218"/>
        <end position="240"/>
    </location>
</feature>
<accession>A0A377FRD8</accession>
<keyword evidence="3 5" id="KW-1133">Transmembrane helix</keyword>
<feature type="transmembrane region" description="Helical" evidence="5">
    <location>
        <begin position="90"/>
        <end position="109"/>
    </location>
</feature>
<sequence length="493" mass="53043">MEKLNTVRQDWLGNVRADVLAGFVVALALIPEAIAFSLIAGVDPMVGLYASFIIAMVISIAGGRPAMISAATGAMALVIVSLVADYGLQYLLAAGILAGIIQIALGYFGIARLMKFIPRAVMVGFVNALAILIFQAQLTNFEGESWIIWALVAGSLAIIFLFPRINKVIPAPLVAIVVMTILAVTLGLETKNISDMGTISATLPEFLFPNVPLTFETLMIILPYSISLAFVGLIESLLTAQIVDDMTGTDSNKNRESKGQGIANIIAGFFGGMPGCAMIGQSVINVSSGARGRLSTFVAGLALFIMIMTMSDILMLIPIGALVGVMFFVSYATFDWGSLKRLRTAQKSDTVVMLVTVLVTVITHDLSLGVFAGILTAAILFAAKISKVELDREVEQDRARYTVNGQLFFASTSDFVTRFDLEEDAEAGIKHVTIDFINTHLWDDSAIEAIDKIVFKYRALGIEPELLNLNKDSEKLLNTLALHLKQQDANAGH</sequence>
<reference evidence="7 8" key="1">
    <citation type="submission" date="2018-06" db="EMBL/GenBank/DDBJ databases">
        <authorList>
            <consortium name="Pathogen Informatics"/>
            <person name="Doyle S."/>
        </authorList>
    </citation>
    <scope>NUCLEOTIDE SEQUENCE [LARGE SCALE GENOMIC DNA]</scope>
    <source>
        <strain evidence="7 8">NCTC13163</strain>
    </source>
</reference>
<dbReference type="AlphaFoldDB" id="A0A377FRD8"/>
<dbReference type="CDD" id="cd07042">
    <property type="entry name" value="STAS_SulP_like_sulfate_transporter"/>
    <property type="match status" value="1"/>
</dbReference>